<proteinExistence type="predicted"/>
<dbReference type="RefSeq" id="WP_147431217.1">
    <property type="nucleotide sequence ID" value="NZ_RBXL01000001.1"/>
</dbReference>
<dbReference type="Proteomes" id="UP000274556">
    <property type="component" value="Unassembled WGS sequence"/>
</dbReference>
<dbReference type="EMBL" id="RBXL01000001">
    <property type="protein sequence ID" value="RKT47463.1"/>
    <property type="molecule type" value="Genomic_DNA"/>
</dbReference>
<reference evidence="1 2" key="1">
    <citation type="submission" date="2018-10" db="EMBL/GenBank/DDBJ databases">
        <title>Genomic Encyclopedia of Archaeal and Bacterial Type Strains, Phase II (KMG-II): from individual species to whole genera.</title>
        <authorList>
            <person name="Goeker M."/>
        </authorList>
    </citation>
    <scope>NUCLEOTIDE SEQUENCE [LARGE SCALE GENOMIC DNA]</scope>
    <source>
        <strain evidence="1 2">DSM 235</strain>
    </source>
</reference>
<dbReference type="PROSITE" id="PS51257">
    <property type="entry name" value="PROKAR_LIPOPROTEIN"/>
    <property type="match status" value="1"/>
</dbReference>
<evidence type="ECO:0000313" key="1">
    <source>
        <dbReference type="EMBL" id="RKT47463.1"/>
    </source>
</evidence>
<name>A0A495VFV5_9GAMM</name>
<sequence>MNSAHRRVRARERAWIVLFAFILAIGSCGVPAQTASVEEADAVLNSYFSALRVGNLSHIGNLLGGELRSKRVRLLRNPEYRLTLVQTYGNAEFVVTDYEMLESGGIAVNVDIWLDDTEKIRQRLTLERLGESSQMRIVDSEVVP</sequence>
<keyword evidence="2" id="KW-1185">Reference proteome</keyword>
<evidence type="ECO:0000313" key="2">
    <source>
        <dbReference type="Proteomes" id="UP000274556"/>
    </source>
</evidence>
<gene>
    <name evidence="1" type="ORF">BDD21_5051</name>
</gene>
<accession>A0A495VFV5</accession>
<protein>
    <submittedName>
        <fullName evidence="1">Uncharacterized protein</fullName>
    </submittedName>
</protein>
<organism evidence="1 2">
    <name type="scientific">Thiocapsa rosea</name>
    <dbReference type="NCBI Taxonomy" id="69360"/>
    <lineage>
        <taxon>Bacteria</taxon>
        <taxon>Pseudomonadati</taxon>
        <taxon>Pseudomonadota</taxon>
        <taxon>Gammaproteobacteria</taxon>
        <taxon>Chromatiales</taxon>
        <taxon>Chromatiaceae</taxon>
        <taxon>Thiocapsa</taxon>
    </lineage>
</organism>
<comment type="caution">
    <text evidence="1">The sequence shown here is derived from an EMBL/GenBank/DDBJ whole genome shotgun (WGS) entry which is preliminary data.</text>
</comment>
<dbReference type="AlphaFoldDB" id="A0A495VFV5"/>